<dbReference type="Gene3D" id="1.10.472.10">
    <property type="entry name" value="Cyclin-like"/>
    <property type="match status" value="1"/>
</dbReference>
<dbReference type="eggNOG" id="KOG0834">
    <property type="taxonomic scope" value="Eukaryota"/>
</dbReference>
<dbReference type="VEuPathDB" id="FungiDB:RO3G_16937"/>
<dbReference type="InParanoid" id="I1CVD5"/>
<evidence type="ECO:0000313" key="2">
    <source>
        <dbReference type="Proteomes" id="UP000009138"/>
    </source>
</evidence>
<protein>
    <recommendedName>
        <fullName evidence="3">Cyclin N-terminal domain-containing protein</fullName>
    </recommendedName>
</protein>
<dbReference type="EMBL" id="GG669511">
    <property type="protein sequence ID" value="EIE92415.1"/>
    <property type="molecule type" value="Genomic_DNA"/>
</dbReference>
<gene>
    <name evidence="1" type="ORF">RO3G_16937</name>
</gene>
<name>I1CVD5_RHIO9</name>
<evidence type="ECO:0008006" key="3">
    <source>
        <dbReference type="Google" id="ProtNLM"/>
    </source>
</evidence>
<evidence type="ECO:0000313" key="1">
    <source>
        <dbReference type="EMBL" id="EIE92415.1"/>
    </source>
</evidence>
<organism evidence="1 2">
    <name type="scientific">Rhizopus delemar (strain RA 99-880 / ATCC MYA-4621 / FGSC 9543 / NRRL 43880)</name>
    <name type="common">Mucormycosis agent</name>
    <name type="synonym">Rhizopus arrhizus var. delemar</name>
    <dbReference type="NCBI Taxonomy" id="246409"/>
    <lineage>
        <taxon>Eukaryota</taxon>
        <taxon>Fungi</taxon>
        <taxon>Fungi incertae sedis</taxon>
        <taxon>Mucoromycota</taxon>
        <taxon>Mucoromycotina</taxon>
        <taxon>Mucoromycetes</taxon>
        <taxon>Mucorales</taxon>
        <taxon>Mucorineae</taxon>
        <taxon>Rhizopodaceae</taxon>
        <taxon>Rhizopus</taxon>
    </lineage>
</organism>
<dbReference type="AlphaFoldDB" id="I1CVD5"/>
<accession>I1CVD5</accession>
<dbReference type="OrthoDB" id="25002at2759"/>
<dbReference type="STRING" id="246409.I1CVD5"/>
<dbReference type="GeneID" id="93623902"/>
<reference evidence="1 2" key="1">
    <citation type="journal article" date="2009" name="PLoS Genet.">
        <title>Genomic analysis of the basal lineage fungus Rhizopus oryzae reveals a whole-genome duplication.</title>
        <authorList>
            <person name="Ma L.-J."/>
            <person name="Ibrahim A.S."/>
            <person name="Skory C."/>
            <person name="Grabherr M.G."/>
            <person name="Burger G."/>
            <person name="Butler M."/>
            <person name="Elias M."/>
            <person name="Idnurm A."/>
            <person name="Lang B.F."/>
            <person name="Sone T."/>
            <person name="Abe A."/>
            <person name="Calvo S.E."/>
            <person name="Corrochano L.M."/>
            <person name="Engels R."/>
            <person name="Fu J."/>
            <person name="Hansberg W."/>
            <person name="Kim J.-M."/>
            <person name="Kodira C.D."/>
            <person name="Koehrsen M.J."/>
            <person name="Liu B."/>
            <person name="Miranda-Saavedra D."/>
            <person name="O'Leary S."/>
            <person name="Ortiz-Castellanos L."/>
            <person name="Poulter R."/>
            <person name="Rodriguez-Romero J."/>
            <person name="Ruiz-Herrera J."/>
            <person name="Shen Y.-Q."/>
            <person name="Zeng Q."/>
            <person name="Galagan J."/>
            <person name="Birren B.W."/>
            <person name="Cuomo C.A."/>
            <person name="Wickes B.L."/>
        </authorList>
    </citation>
    <scope>NUCLEOTIDE SEQUENCE [LARGE SCALE GENOMIC DNA]</scope>
    <source>
        <strain evidence="2">RA 99-880 / ATCC MYA-4621 / FGSC 9543 / NRRL 43880</strain>
    </source>
</reference>
<sequence length="126" mass="15003">MEESSFSVPNNNASNTAITTGLSYRRHYRPYYTKRQLLALVHKRRLVLHKLCIIDSIFIIPSKTILHNVKYPDSKELDPEQISEDRKRKILGYEKLVLETICFNFQLRHPYEYIIKFTKWMKGKEG</sequence>
<proteinExistence type="predicted"/>
<dbReference type="Proteomes" id="UP000009138">
    <property type="component" value="Unassembled WGS sequence"/>
</dbReference>
<keyword evidence="2" id="KW-1185">Reference proteome</keyword>
<dbReference type="RefSeq" id="XP_067527811.1">
    <property type="nucleotide sequence ID" value="XM_067671521.1"/>
</dbReference>